<dbReference type="Proteomes" id="UP001305647">
    <property type="component" value="Unassembled WGS sequence"/>
</dbReference>
<accession>A0AAN6QA89</accession>
<proteinExistence type="predicted"/>
<sequence>MRFKSQVELWTEFPRRRPEHVPLSRARRKLLCFDEPRLVAWGARLFITRPPAALALHADCSSFHIVTKNRQLSQPQKEPFVVGGTPYSPSLLPRKSWNLIWTRRMFFPALLR</sequence>
<reference evidence="1" key="2">
    <citation type="submission" date="2023-05" db="EMBL/GenBank/DDBJ databases">
        <authorList>
            <consortium name="Lawrence Berkeley National Laboratory"/>
            <person name="Steindorff A."/>
            <person name="Hensen N."/>
            <person name="Bonometti L."/>
            <person name="Westerberg I."/>
            <person name="Brannstrom I.O."/>
            <person name="Guillou S."/>
            <person name="Cros-Aarteil S."/>
            <person name="Calhoun S."/>
            <person name="Haridas S."/>
            <person name="Kuo A."/>
            <person name="Mondo S."/>
            <person name="Pangilinan J."/>
            <person name="Riley R."/>
            <person name="Labutti K."/>
            <person name="Andreopoulos B."/>
            <person name="Lipzen A."/>
            <person name="Chen C."/>
            <person name="Yanf M."/>
            <person name="Daum C."/>
            <person name="Ng V."/>
            <person name="Clum A."/>
            <person name="Ohm R."/>
            <person name="Martin F."/>
            <person name="Silar P."/>
            <person name="Natvig D."/>
            <person name="Lalanne C."/>
            <person name="Gautier V."/>
            <person name="Ament-Velasquez S.L."/>
            <person name="Kruys A."/>
            <person name="Hutchinson M.I."/>
            <person name="Powell A.J."/>
            <person name="Barry K."/>
            <person name="Miller A.N."/>
            <person name="Grigoriev I.V."/>
            <person name="Debuchy R."/>
            <person name="Gladieux P."/>
            <person name="Thoren M.H."/>
            <person name="Johannesson H."/>
        </authorList>
    </citation>
    <scope>NUCLEOTIDE SEQUENCE</scope>
    <source>
        <strain evidence="1">CBS 757.83</strain>
    </source>
</reference>
<comment type="caution">
    <text evidence="1">The sequence shown here is derived from an EMBL/GenBank/DDBJ whole genome shotgun (WGS) entry which is preliminary data.</text>
</comment>
<dbReference type="AlphaFoldDB" id="A0AAN6QA89"/>
<evidence type="ECO:0000313" key="1">
    <source>
        <dbReference type="EMBL" id="KAK4106502.1"/>
    </source>
</evidence>
<gene>
    <name evidence="1" type="ORF">N658DRAFT_21354</name>
</gene>
<evidence type="ECO:0000313" key="2">
    <source>
        <dbReference type="Proteomes" id="UP001305647"/>
    </source>
</evidence>
<protein>
    <submittedName>
        <fullName evidence="1">Uncharacterized protein</fullName>
    </submittedName>
</protein>
<organism evidence="1 2">
    <name type="scientific">Parathielavia hyrcaniae</name>
    <dbReference type="NCBI Taxonomy" id="113614"/>
    <lineage>
        <taxon>Eukaryota</taxon>
        <taxon>Fungi</taxon>
        <taxon>Dikarya</taxon>
        <taxon>Ascomycota</taxon>
        <taxon>Pezizomycotina</taxon>
        <taxon>Sordariomycetes</taxon>
        <taxon>Sordariomycetidae</taxon>
        <taxon>Sordariales</taxon>
        <taxon>Chaetomiaceae</taxon>
        <taxon>Parathielavia</taxon>
    </lineage>
</organism>
<reference evidence="1" key="1">
    <citation type="journal article" date="2023" name="Mol. Phylogenet. Evol.">
        <title>Genome-scale phylogeny and comparative genomics of the fungal order Sordariales.</title>
        <authorList>
            <person name="Hensen N."/>
            <person name="Bonometti L."/>
            <person name="Westerberg I."/>
            <person name="Brannstrom I.O."/>
            <person name="Guillou S."/>
            <person name="Cros-Aarteil S."/>
            <person name="Calhoun S."/>
            <person name="Haridas S."/>
            <person name="Kuo A."/>
            <person name="Mondo S."/>
            <person name="Pangilinan J."/>
            <person name="Riley R."/>
            <person name="LaButti K."/>
            <person name="Andreopoulos B."/>
            <person name="Lipzen A."/>
            <person name="Chen C."/>
            <person name="Yan M."/>
            <person name="Daum C."/>
            <person name="Ng V."/>
            <person name="Clum A."/>
            <person name="Steindorff A."/>
            <person name="Ohm R.A."/>
            <person name="Martin F."/>
            <person name="Silar P."/>
            <person name="Natvig D.O."/>
            <person name="Lalanne C."/>
            <person name="Gautier V."/>
            <person name="Ament-Velasquez S.L."/>
            <person name="Kruys A."/>
            <person name="Hutchinson M.I."/>
            <person name="Powell A.J."/>
            <person name="Barry K."/>
            <person name="Miller A.N."/>
            <person name="Grigoriev I.V."/>
            <person name="Debuchy R."/>
            <person name="Gladieux P."/>
            <person name="Hiltunen Thoren M."/>
            <person name="Johannesson H."/>
        </authorList>
    </citation>
    <scope>NUCLEOTIDE SEQUENCE</scope>
    <source>
        <strain evidence="1">CBS 757.83</strain>
    </source>
</reference>
<keyword evidence="2" id="KW-1185">Reference proteome</keyword>
<dbReference type="EMBL" id="MU863624">
    <property type="protein sequence ID" value="KAK4106502.1"/>
    <property type="molecule type" value="Genomic_DNA"/>
</dbReference>
<name>A0AAN6QA89_9PEZI</name>